<evidence type="ECO:0000256" key="2">
    <source>
        <dbReference type="SAM" id="SignalP"/>
    </source>
</evidence>
<organism evidence="3 4">
    <name type="scientific">Burkholderia gladioli</name>
    <name type="common">Pseudomonas marginata</name>
    <name type="synonym">Phytomonas marginata</name>
    <dbReference type="NCBI Taxonomy" id="28095"/>
    <lineage>
        <taxon>Bacteria</taxon>
        <taxon>Pseudomonadati</taxon>
        <taxon>Pseudomonadota</taxon>
        <taxon>Betaproteobacteria</taxon>
        <taxon>Burkholderiales</taxon>
        <taxon>Burkholderiaceae</taxon>
        <taxon>Burkholderia</taxon>
    </lineage>
</organism>
<proteinExistence type="predicted"/>
<dbReference type="Proteomes" id="UP000220629">
    <property type="component" value="Unassembled WGS sequence"/>
</dbReference>
<dbReference type="InterPro" id="IPR025421">
    <property type="entry name" value="DUF4148"/>
</dbReference>
<name>A0A2A7SHW8_BURGA</name>
<comment type="caution">
    <text evidence="3">The sequence shown here is derived from an EMBL/GenBank/DDBJ whole genome shotgun (WGS) entry which is preliminary data.</text>
</comment>
<feature type="signal peptide" evidence="2">
    <location>
        <begin position="1"/>
        <end position="21"/>
    </location>
</feature>
<reference evidence="4" key="1">
    <citation type="submission" date="2017-09" db="EMBL/GenBank/DDBJ databases">
        <title>FDA dAtabase for Regulatory Grade micrObial Sequences (FDA-ARGOS): Supporting development and validation of Infectious Disease Dx tests.</title>
        <authorList>
            <person name="Minogue T."/>
            <person name="Wolcott M."/>
            <person name="Wasieloski L."/>
            <person name="Aguilar W."/>
            <person name="Moore D."/>
            <person name="Tallon L."/>
            <person name="Sadzewicz L."/>
            <person name="Ott S."/>
            <person name="Zhao X."/>
            <person name="Nagaraj S."/>
            <person name="Vavikolanu K."/>
            <person name="Aluvathingal J."/>
            <person name="Nadendla S."/>
            <person name="Sichtig H."/>
        </authorList>
    </citation>
    <scope>NUCLEOTIDE SEQUENCE [LARGE SCALE GENOMIC DNA]</scope>
    <source>
        <strain evidence="4">FDAARGOS_390</strain>
    </source>
</reference>
<protein>
    <submittedName>
        <fullName evidence="3">DUF4148 domain-containing protein</fullName>
    </submittedName>
</protein>
<evidence type="ECO:0000256" key="1">
    <source>
        <dbReference type="SAM" id="MobiDB-lite"/>
    </source>
</evidence>
<dbReference type="RefSeq" id="WP_096751390.1">
    <property type="nucleotide sequence ID" value="NZ_CADEPO010000003.1"/>
</dbReference>
<evidence type="ECO:0000313" key="4">
    <source>
        <dbReference type="Proteomes" id="UP000220629"/>
    </source>
</evidence>
<gene>
    <name evidence="3" type="ORF">CRM94_12405</name>
</gene>
<feature type="chain" id="PRO_5011998400" evidence="2">
    <location>
        <begin position="22"/>
        <end position="113"/>
    </location>
</feature>
<dbReference type="AlphaFoldDB" id="A0A2A7SHW8"/>
<keyword evidence="2" id="KW-0732">Signal</keyword>
<dbReference type="EMBL" id="PDDY01000001">
    <property type="protein sequence ID" value="PEH42885.1"/>
    <property type="molecule type" value="Genomic_DNA"/>
</dbReference>
<evidence type="ECO:0000313" key="3">
    <source>
        <dbReference type="EMBL" id="PEH42885.1"/>
    </source>
</evidence>
<accession>A0A2A7SHW8</accession>
<dbReference type="Pfam" id="PF13663">
    <property type="entry name" value="DUF4148"/>
    <property type="match status" value="1"/>
</dbReference>
<feature type="region of interest" description="Disordered" evidence="1">
    <location>
        <begin position="66"/>
        <end position="113"/>
    </location>
</feature>
<sequence length="113" mass="12003">MNATRLLALAALACAPVLSFAGSTPGLTRAEVRADLVRIEQAGYRPAGDDAQYPLDLQAALVRVRSDQNSPSLSQFDADDERAPKPAAHRRSTARSQAARDEVPGFGAVYAHS</sequence>